<dbReference type="InterPro" id="IPR035992">
    <property type="entry name" value="Ricin_B-like_lectins"/>
</dbReference>
<sequence length="222" mass="24010">MSGGVSRWMESARPSPLPLHSLTGPPPRGQGMRPEDRAAEMEDLVAKQGLMRLTTMVAMLFLTVAGSVAATGGASANASTQNEVAAVPNTDYRQIRNAAWSQCVDAPGGVFNVHLKLATCSTFTRTRNWLLVPTGVLNIFFIVNQQTGLCMEVNNGTANPFEPVDEFTCNGQPSELWVREDLRLRHFGTNQCLDTVAGPGSELMQFTCGQEAPVGVQSWIIE</sequence>
<comment type="caution">
    <text evidence="3">The sequence shown here is derived from an EMBL/GenBank/DDBJ whole genome shotgun (WGS) entry which is preliminary data.</text>
</comment>
<evidence type="ECO:0000259" key="2">
    <source>
        <dbReference type="SMART" id="SM00458"/>
    </source>
</evidence>
<gene>
    <name evidence="3" type="ORF">Rhe02_78070</name>
</gene>
<accession>A0A8J3QHD6</accession>
<proteinExistence type="predicted"/>
<keyword evidence="4" id="KW-1185">Reference proteome</keyword>
<reference evidence="3" key="1">
    <citation type="submission" date="2021-01" db="EMBL/GenBank/DDBJ databases">
        <title>Whole genome shotgun sequence of Rhizocola hellebori NBRC 109834.</title>
        <authorList>
            <person name="Komaki H."/>
            <person name="Tamura T."/>
        </authorList>
    </citation>
    <scope>NUCLEOTIDE SEQUENCE</scope>
    <source>
        <strain evidence="3">NBRC 109834</strain>
    </source>
</reference>
<dbReference type="InterPro" id="IPR000772">
    <property type="entry name" value="Ricin_B_lectin"/>
</dbReference>
<protein>
    <recommendedName>
        <fullName evidence="2">Ricin B lectin domain-containing protein</fullName>
    </recommendedName>
</protein>
<evidence type="ECO:0000313" key="4">
    <source>
        <dbReference type="Proteomes" id="UP000612899"/>
    </source>
</evidence>
<name>A0A8J3QHD6_9ACTN</name>
<dbReference type="SMART" id="SM00458">
    <property type="entry name" value="RICIN"/>
    <property type="match status" value="1"/>
</dbReference>
<organism evidence="3 4">
    <name type="scientific">Rhizocola hellebori</name>
    <dbReference type="NCBI Taxonomy" id="1392758"/>
    <lineage>
        <taxon>Bacteria</taxon>
        <taxon>Bacillati</taxon>
        <taxon>Actinomycetota</taxon>
        <taxon>Actinomycetes</taxon>
        <taxon>Micromonosporales</taxon>
        <taxon>Micromonosporaceae</taxon>
        <taxon>Rhizocola</taxon>
    </lineage>
</organism>
<dbReference type="AlphaFoldDB" id="A0A8J3QHD6"/>
<dbReference type="SUPFAM" id="SSF50370">
    <property type="entry name" value="Ricin B-like lectins"/>
    <property type="match status" value="1"/>
</dbReference>
<evidence type="ECO:0000313" key="3">
    <source>
        <dbReference type="EMBL" id="GIH09740.1"/>
    </source>
</evidence>
<evidence type="ECO:0000256" key="1">
    <source>
        <dbReference type="SAM" id="MobiDB-lite"/>
    </source>
</evidence>
<dbReference type="PROSITE" id="PS50231">
    <property type="entry name" value="RICIN_B_LECTIN"/>
    <property type="match status" value="1"/>
</dbReference>
<dbReference type="Pfam" id="PF00652">
    <property type="entry name" value="Ricin_B_lectin"/>
    <property type="match status" value="1"/>
</dbReference>
<dbReference type="Proteomes" id="UP000612899">
    <property type="component" value="Unassembled WGS sequence"/>
</dbReference>
<feature type="domain" description="Ricin B lectin" evidence="2">
    <location>
        <begin position="89"/>
        <end position="222"/>
    </location>
</feature>
<dbReference type="EMBL" id="BONY01000075">
    <property type="protein sequence ID" value="GIH09740.1"/>
    <property type="molecule type" value="Genomic_DNA"/>
</dbReference>
<feature type="region of interest" description="Disordered" evidence="1">
    <location>
        <begin position="1"/>
        <end position="36"/>
    </location>
</feature>
<dbReference type="Gene3D" id="2.80.10.50">
    <property type="match status" value="1"/>
</dbReference>